<organism evidence="2">
    <name type="scientific">uncultured Friedmanniella sp</name>
    <dbReference type="NCBI Taxonomy" id="335381"/>
    <lineage>
        <taxon>Bacteria</taxon>
        <taxon>Bacillati</taxon>
        <taxon>Actinomycetota</taxon>
        <taxon>Actinomycetes</taxon>
        <taxon>Propionibacteriales</taxon>
        <taxon>Nocardioidaceae</taxon>
        <taxon>Friedmanniella</taxon>
        <taxon>environmental samples</taxon>
    </lineage>
</organism>
<keyword evidence="1" id="KW-0732">Signal</keyword>
<proteinExistence type="predicted"/>
<name>A0A6J4LLL0_9ACTN</name>
<protein>
    <submittedName>
        <fullName evidence="2">Uncharacterized protein</fullName>
    </submittedName>
</protein>
<sequence length="246" mass="25520">MRSRPLVLLASTALLAAPVAVLASPAQAAECTSPQVLLTETHPNPVVIGTTATKNLDVFADIQTNGCTVKGVDAKVVSPTGGSGTFSLEQYDSDATTSYYGNRLLIDPQQDLYNADAGTWKATVTTTWDGPAITTSTPVKVLRASRLSTNAAPEPVRKGATITITGALTRANWETGKYTGYTSRTVQLQFRTPGGSYAGVKTVTSGSGGALKTTVTAAKDGCFRYVFPGSSTTAKVTSVGDCVDVT</sequence>
<dbReference type="EMBL" id="CADCTT010000383">
    <property type="protein sequence ID" value="CAA9335440.1"/>
    <property type="molecule type" value="Genomic_DNA"/>
</dbReference>
<feature type="chain" id="PRO_5026826374" evidence="1">
    <location>
        <begin position="29"/>
        <end position="246"/>
    </location>
</feature>
<feature type="signal peptide" evidence="1">
    <location>
        <begin position="1"/>
        <end position="28"/>
    </location>
</feature>
<evidence type="ECO:0000313" key="2">
    <source>
        <dbReference type="EMBL" id="CAA9335440.1"/>
    </source>
</evidence>
<accession>A0A6J4LLL0</accession>
<reference evidence="2" key="1">
    <citation type="submission" date="2020-02" db="EMBL/GenBank/DDBJ databases">
        <authorList>
            <person name="Meier V. D."/>
        </authorList>
    </citation>
    <scope>NUCLEOTIDE SEQUENCE</scope>
    <source>
        <strain evidence="2">AVDCRST_MAG61</strain>
    </source>
</reference>
<dbReference type="AlphaFoldDB" id="A0A6J4LLL0"/>
<gene>
    <name evidence="2" type="ORF">AVDCRST_MAG61-3130</name>
</gene>
<evidence type="ECO:0000256" key="1">
    <source>
        <dbReference type="SAM" id="SignalP"/>
    </source>
</evidence>